<gene>
    <name evidence="5" type="ORF">ACFQ4H_29150</name>
</gene>
<keyword evidence="1" id="KW-0805">Transcription regulation</keyword>
<dbReference type="RefSeq" id="WP_377577097.1">
    <property type="nucleotide sequence ID" value="NZ_JBHTMP010000069.1"/>
</dbReference>
<accession>A0ABW3YNJ6</accession>
<evidence type="ECO:0000313" key="6">
    <source>
        <dbReference type="Proteomes" id="UP001597260"/>
    </source>
</evidence>
<protein>
    <submittedName>
        <fullName evidence="5">Anti-sigma factor family protein</fullName>
    </submittedName>
</protein>
<proteinExistence type="predicted"/>
<keyword evidence="6" id="KW-1185">Reference proteome</keyword>
<sequence length="225" mass="24708">MHDDAAYLLGALPPAERAEYERHLAACPPCRTAMAEIAPLPGLLSRLDPMDLEQVVAPPAAESRVPALLAAADRDRRRRRRATRWRYAATALVAACLALLAGLGLGWSPEVPEPPGTDFEVRMVTMQPVAGEVPVSAEIGLNGTNWGTEVTMECRYAKTRDYTKAYTFRLVARGGDGSTEQVGSWVAVPGERVRFTGMTRFTRNELVRLELLRYDGTPLLVYDVP</sequence>
<reference evidence="6" key="1">
    <citation type="journal article" date="2019" name="Int. J. Syst. Evol. Microbiol.">
        <title>The Global Catalogue of Microorganisms (GCM) 10K type strain sequencing project: providing services to taxonomists for standard genome sequencing and annotation.</title>
        <authorList>
            <consortium name="The Broad Institute Genomics Platform"/>
            <consortium name="The Broad Institute Genome Sequencing Center for Infectious Disease"/>
            <person name="Wu L."/>
            <person name="Ma J."/>
        </authorList>
    </citation>
    <scope>NUCLEOTIDE SEQUENCE [LARGE SCALE GENOMIC DNA]</scope>
    <source>
        <strain evidence="6">JCM 31037</strain>
    </source>
</reference>
<dbReference type="Gene3D" id="1.10.10.1320">
    <property type="entry name" value="Anti-sigma factor, zinc-finger domain"/>
    <property type="match status" value="1"/>
</dbReference>
<name>A0ABW3YNJ6_9ACTN</name>
<evidence type="ECO:0000313" key="5">
    <source>
        <dbReference type="EMBL" id="MFD1325161.1"/>
    </source>
</evidence>
<dbReference type="Proteomes" id="UP001597260">
    <property type="component" value="Unassembled WGS sequence"/>
</dbReference>
<feature type="transmembrane region" description="Helical" evidence="3">
    <location>
        <begin position="85"/>
        <end position="107"/>
    </location>
</feature>
<evidence type="ECO:0000259" key="4">
    <source>
        <dbReference type="Pfam" id="PF13490"/>
    </source>
</evidence>
<evidence type="ECO:0000256" key="2">
    <source>
        <dbReference type="ARBA" id="ARBA00023163"/>
    </source>
</evidence>
<keyword evidence="3" id="KW-0812">Transmembrane</keyword>
<comment type="caution">
    <text evidence="5">The sequence shown here is derived from an EMBL/GenBank/DDBJ whole genome shotgun (WGS) entry which is preliminary data.</text>
</comment>
<organism evidence="5 6">
    <name type="scientific">Micromonospora sonneratiae</name>
    <dbReference type="NCBI Taxonomy" id="1184706"/>
    <lineage>
        <taxon>Bacteria</taxon>
        <taxon>Bacillati</taxon>
        <taxon>Actinomycetota</taxon>
        <taxon>Actinomycetes</taxon>
        <taxon>Micromonosporales</taxon>
        <taxon>Micromonosporaceae</taxon>
        <taxon>Micromonospora</taxon>
    </lineage>
</organism>
<keyword evidence="2" id="KW-0804">Transcription</keyword>
<dbReference type="EMBL" id="JBHTMP010000069">
    <property type="protein sequence ID" value="MFD1325161.1"/>
    <property type="molecule type" value="Genomic_DNA"/>
</dbReference>
<evidence type="ECO:0000256" key="3">
    <source>
        <dbReference type="SAM" id="Phobius"/>
    </source>
</evidence>
<keyword evidence="3" id="KW-0472">Membrane</keyword>
<dbReference type="InterPro" id="IPR027383">
    <property type="entry name" value="Znf_put"/>
</dbReference>
<dbReference type="Pfam" id="PF13490">
    <property type="entry name" value="zf-HC2"/>
    <property type="match status" value="1"/>
</dbReference>
<keyword evidence="3" id="KW-1133">Transmembrane helix</keyword>
<dbReference type="InterPro" id="IPR041916">
    <property type="entry name" value="Anti_sigma_zinc_sf"/>
</dbReference>
<feature type="domain" description="Putative zinc-finger" evidence="4">
    <location>
        <begin position="6"/>
        <end position="31"/>
    </location>
</feature>
<evidence type="ECO:0000256" key="1">
    <source>
        <dbReference type="ARBA" id="ARBA00023015"/>
    </source>
</evidence>